<dbReference type="Proteomes" id="UP000095287">
    <property type="component" value="Unplaced"/>
</dbReference>
<evidence type="ECO:0000313" key="3">
    <source>
        <dbReference type="WBParaSite" id="L893_g22030.t1"/>
    </source>
</evidence>
<dbReference type="AlphaFoldDB" id="A0A1I7Z288"/>
<dbReference type="InterPro" id="IPR002109">
    <property type="entry name" value="Glutaredoxin"/>
</dbReference>
<dbReference type="Pfam" id="PF00462">
    <property type="entry name" value="Glutaredoxin"/>
    <property type="match status" value="1"/>
</dbReference>
<accession>A0A1I7Z288</accession>
<dbReference type="PANTHER" id="PTHR45694">
    <property type="entry name" value="GLUTAREDOXIN 2"/>
    <property type="match status" value="1"/>
</dbReference>
<dbReference type="InterPro" id="IPR014025">
    <property type="entry name" value="Glutaredoxin_subgr"/>
</dbReference>
<evidence type="ECO:0000313" key="2">
    <source>
        <dbReference type="Proteomes" id="UP000095287"/>
    </source>
</evidence>
<dbReference type="PANTHER" id="PTHR45694:SF5">
    <property type="entry name" value="GLUTAREDOXIN 2"/>
    <property type="match status" value="1"/>
</dbReference>
<dbReference type="PROSITE" id="PS51354">
    <property type="entry name" value="GLUTAREDOXIN_2"/>
    <property type="match status" value="1"/>
</dbReference>
<dbReference type="WBParaSite" id="L893_g22030.t1">
    <property type="protein sequence ID" value="L893_g22030.t1"/>
    <property type="gene ID" value="L893_g22030"/>
</dbReference>
<dbReference type="SUPFAM" id="SSF52833">
    <property type="entry name" value="Thioredoxin-like"/>
    <property type="match status" value="1"/>
</dbReference>
<keyword evidence="2" id="KW-1185">Reference proteome</keyword>
<name>A0A1I7Z288_9BILA</name>
<dbReference type="Gene3D" id="3.40.30.10">
    <property type="entry name" value="Glutaredoxin"/>
    <property type="match status" value="1"/>
</dbReference>
<dbReference type="PRINTS" id="PR00160">
    <property type="entry name" value="GLUTAREDOXIN"/>
</dbReference>
<reference evidence="3" key="1">
    <citation type="submission" date="2016-11" db="UniProtKB">
        <authorList>
            <consortium name="WormBaseParasite"/>
        </authorList>
    </citation>
    <scope>IDENTIFICATION</scope>
</reference>
<dbReference type="GO" id="GO:0034599">
    <property type="term" value="P:cellular response to oxidative stress"/>
    <property type="evidence" value="ECO:0007669"/>
    <property type="project" value="TreeGrafter"/>
</dbReference>
<organism evidence="2 3">
    <name type="scientific">Steinernema glaseri</name>
    <dbReference type="NCBI Taxonomy" id="37863"/>
    <lineage>
        <taxon>Eukaryota</taxon>
        <taxon>Metazoa</taxon>
        <taxon>Ecdysozoa</taxon>
        <taxon>Nematoda</taxon>
        <taxon>Chromadorea</taxon>
        <taxon>Rhabditida</taxon>
        <taxon>Tylenchina</taxon>
        <taxon>Panagrolaimomorpha</taxon>
        <taxon>Strongyloidoidea</taxon>
        <taxon>Steinernematidae</taxon>
        <taxon>Steinernema</taxon>
    </lineage>
</organism>
<proteinExistence type="predicted"/>
<dbReference type="GO" id="GO:0015038">
    <property type="term" value="F:glutathione disulfide oxidoreductase activity"/>
    <property type="evidence" value="ECO:0007669"/>
    <property type="project" value="TreeGrafter"/>
</dbReference>
<dbReference type="InterPro" id="IPR036249">
    <property type="entry name" value="Thioredoxin-like_sf"/>
</dbReference>
<evidence type="ECO:0000259" key="1">
    <source>
        <dbReference type="Pfam" id="PF00462"/>
    </source>
</evidence>
<dbReference type="GO" id="GO:0005737">
    <property type="term" value="C:cytoplasm"/>
    <property type="evidence" value="ECO:0007669"/>
    <property type="project" value="TreeGrafter"/>
</dbReference>
<sequence>MAIRKAKAALSNYQPSYVAIELDVNERGDAIQYTLHKISGIRTVPQVFINGKFLGGGDDTVAAHHSGKLASLL</sequence>
<protein>
    <submittedName>
        <fullName evidence="3">Glutaredoxin domain-containing protein</fullName>
    </submittedName>
</protein>
<dbReference type="CDD" id="cd03419">
    <property type="entry name" value="GRX_GRXh_1_2_like"/>
    <property type="match status" value="1"/>
</dbReference>
<feature type="domain" description="Glutaredoxin" evidence="1">
    <location>
        <begin position="5"/>
        <end position="53"/>
    </location>
</feature>